<proteinExistence type="predicted"/>
<reference evidence="2 3" key="1">
    <citation type="submission" date="2014-02" db="EMBL/GenBank/DDBJ databases">
        <title>Draft genome sequence of Lysinibacillus sinduriensis JCM 15800.</title>
        <authorList>
            <person name="Zhang F."/>
            <person name="Wang G."/>
            <person name="Zhang L."/>
        </authorList>
    </citation>
    <scope>NUCLEOTIDE SEQUENCE [LARGE SCALE GENOMIC DNA]</scope>
    <source>
        <strain evidence="2 3">JCM 15800</strain>
    </source>
</reference>
<keyword evidence="2" id="KW-0067">ATP-binding</keyword>
<sequence length="347" mass="40209">MIFHHILLQIFHNFNQERSISAPFHLLRGKRSGQTVQDVGIYQLHQYFGILPKLTRTKYNEELSTLIENQSLIVKDDGFYELTRNADEQLKKMQKLSLDGWHYRGNEHIYFARLSLIIQTLSHQRAGQMTFVPIQKDEQVQQWAKGFLKANQYKGGQLQPRLLNEIHSSLEQTNVEESGKNILILRLSGYGSSGLTWQQIGFQENMNDIDLQVIYIATLHNWMNIILANSEYFPLLHQMADGLRIKNPLTGSAFHSAELFNNGHSIEEISKIRNLKLSTIEDHIVELAMNEPHFKLEQFVSTVDIKKVFTAVDDYNTRKLKVLHEVVPHLTYFQLRLVLARGEQDAT</sequence>
<protein>
    <submittedName>
        <fullName evidence="2">ATP-dependent DNA helicase RecQ</fullName>
    </submittedName>
</protein>
<comment type="caution">
    <text evidence="2">The sequence shown here is derived from an EMBL/GenBank/DDBJ whole genome shotgun (WGS) entry which is preliminary data.</text>
</comment>
<dbReference type="RefSeq" id="WP_036203571.1">
    <property type="nucleotide sequence ID" value="NZ_AVCY01000001.1"/>
</dbReference>
<evidence type="ECO:0000259" key="1">
    <source>
        <dbReference type="Pfam" id="PF14493"/>
    </source>
</evidence>
<dbReference type="OrthoDB" id="2354672at2"/>
<dbReference type="InterPro" id="IPR008308">
    <property type="entry name" value="YpbB-like"/>
</dbReference>
<keyword evidence="2" id="KW-0378">Hydrolase</keyword>
<feature type="domain" description="Helicase Helix-turn-helix" evidence="1">
    <location>
        <begin position="255"/>
        <end position="339"/>
    </location>
</feature>
<keyword evidence="2" id="KW-0547">Nucleotide-binding</keyword>
<dbReference type="EMBL" id="JPVO01000055">
    <property type="protein sequence ID" value="KGR74114.1"/>
    <property type="molecule type" value="Genomic_DNA"/>
</dbReference>
<dbReference type="PIRSF" id="PIRSF021350">
    <property type="entry name" value="UCP021350"/>
    <property type="match status" value="1"/>
</dbReference>
<evidence type="ECO:0000313" key="2">
    <source>
        <dbReference type="EMBL" id="KGR74114.1"/>
    </source>
</evidence>
<name>A0A0A3HNZ9_9BACL</name>
<accession>A0A0A3HNZ9</accession>
<organism evidence="2 3">
    <name type="scientific">Ureibacillus sinduriensis BLB-1 = JCM 15800</name>
    <dbReference type="NCBI Taxonomy" id="1384057"/>
    <lineage>
        <taxon>Bacteria</taxon>
        <taxon>Bacillati</taxon>
        <taxon>Bacillota</taxon>
        <taxon>Bacilli</taxon>
        <taxon>Bacillales</taxon>
        <taxon>Caryophanaceae</taxon>
        <taxon>Ureibacillus</taxon>
    </lineage>
</organism>
<keyword evidence="2" id="KW-0347">Helicase</keyword>
<dbReference type="AlphaFoldDB" id="A0A0A3HNZ9"/>
<dbReference type="Proteomes" id="UP000030408">
    <property type="component" value="Unassembled WGS sequence"/>
</dbReference>
<dbReference type="Pfam" id="PF14493">
    <property type="entry name" value="HTH_40"/>
    <property type="match status" value="1"/>
</dbReference>
<gene>
    <name evidence="2" type="ORF">CD33_19170</name>
</gene>
<dbReference type="InterPro" id="IPR029491">
    <property type="entry name" value="Helicase_HTH"/>
</dbReference>
<evidence type="ECO:0000313" key="3">
    <source>
        <dbReference type="Proteomes" id="UP000030408"/>
    </source>
</evidence>
<keyword evidence="3" id="KW-1185">Reference proteome</keyword>
<dbReference type="GO" id="GO:0004386">
    <property type="term" value="F:helicase activity"/>
    <property type="evidence" value="ECO:0007669"/>
    <property type="project" value="UniProtKB-KW"/>
</dbReference>
<dbReference type="STRING" id="1384057.CD33_19170"/>
<dbReference type="eggNOG" id="COG4955">
    <property type="taxonomic scope" value="Bacteria"/>
</dbReference>